<comment type="caution">
    <text evidence="1">The sequence shown here is derived from an EMBL/GenBank/DDBJ whole genome shotgun (WGS) entry which is preliminary data.</text>
</comment>
<dbReference type="AlphaFoldDB" id="A0A955KXG8"/>
<protein>
    <submittedName>
        <fullName evidence="1">Uncharacterized protein</fullName>
    </submittedName>
</protein>
<gene>
    <name evidence="1" type="ORF">KC685_04090</name>
</gene>
<reference evidence="1" key="2">
    <citation type="journal article" date="2021" name="Microbiome">
        <title>Successional dynamics and alternative stable states in a saline activated sludge microbial community over 9 years.</title>
        <authorList>
            <person name="Wang Y."/>
            <person name="Ye J."/>
            <person name="Ju F."/>
            <person name="Liu L."/>
            <person name="Boyd J.A."/>
            <person name="Deng Y."/>
            <person name="Parks D.H."/>
            <person name="Jiang X."/>
            <person name="Yin X."/>
            <person name="Woodcroft B.J."/>
            <person name="Tyson G.W."/>
            <person name="Hugenholtz P."/>
            <person name="Polz M.F."/>
            <person name="Zhang T."/>
        </authorList>
    </citation>
    <scope>NUCLEOTIDE SEQUENCE</scope>
    <source>
        <strain evidence="1">HKST-UBA17</strain>
    </source>
</reference>
<name>A0A955KXG8_9BACT</name>
<evidence type="ECO:0000313" key="1">
    <source>
        <dbReference type="EMBL" id="MCA9377073.1"/>
    </source>
</evidence>
<dbReference type="EMBL" id="JAGQLN010000016">
    <property type="protein sequence ID" value="MCA9377073.1"/>
    <property type="molecule type" value="Genomic_DNA"/>
</dbReference>
<evidence type="ECO:0000313" key="2">
    <source>
        <dbReference type="Proteomes" id="UP000741282"/>
    </source>
</evidence>
<organism evidence="1 2">
    <name type="scientific">Candidatus Dojkabacteria bacterium</name>
    <dbReference type="NCBI Taxonomy" id="2099670"/>
    <lineage>
        <taxon>Bacteria</taxon>
        <taxon>Candidatus Dojkabacteria</taxon>
    </lineage>
</organism>
<accession>A0A955KXG8</accession>
<proteinExistence type="predicted"/>
<dbReference type="Proteomes" id="UP000741282">
    <property type="component" value="Unassembled WGS sequence"/>
</dbReference>
<reference evidence="1" key="1">
    <citation type="submission" date="2020-04" db="EMBL/GenBank/DDBJ databases">
        <authorList>
            <person name="Zhang T."/>
        </authorList>
    </citation>
    <scope>NUCLEOTIDE SEQUENCE</scope>
    <source>
        <strain evidence="1">HKST-UBA17</strain>
    </source>
</reference>
<sequence>MIDREQKVLTQIQYIDRRAYGDDKTIGKMLLKLHLGYDWSGGDVQDFNRKSRPT</sequence>